<sequence>MAGRAEDVRKLFILTTTQNYFGLDSQPWDQPLLHHSPDINNFLDDGNQMLLRVQRSDAGLSFSNAEPKAASKLASHRLASHLIKGGILTPNDEFQFWIEQTHRGNKQISGSFGRFVQRKLGTLNLWEDPYYLVKENLKAGISICEQWVIACNHLTGQVWQRYVPHPWKNEKYFPETLDKLGKRLEEVLDVRTIHEKLLYFLPASEEKILARVFEPFTGLNPVQYNPYTELILALLHLLPQPLSSALPWRRERLPQLHSPAMSLASGARQPNAASAAATELPGCWDHQLIPSRCRCCWGLRR</sequence>
<name>A0AA40HS19_CNENI</name>
<dbReference type="Proteomes" id="UP001177744">
    <property type="component" value="Unassembled WGS sequence"/>
</dbReference>
<evidence type="ECO:0000313" key="1">
    <source>
        <dbReference type="EMBL" id="KAK1336325.1"/>
    </source>
</evidence>
<dbReference type="EMBL" id="JAULJE010000013">
    <property type="protein sequence ID" value="KAK1336325.1"/>
    <property type="molecule type" value="Genomic_DNA"/>
</dbReference>
<gene>
    <name evidence="1" type="ORF">QTO34_004131</name>
</gene>
<keyword evidence="2" id="KW-1185">Reference proteome</keyword>
<organism evidence="1 2">
    <name type="scientific">Cnephaeus nilssonii</name>
    <name type="common">Northern bat</name>
    <name type="synonym">Eptesicus nilssonii</name>
    <dbReference type="NCBI Taxonomy" id="3371016"/>
    <lineage>
        <taxon>Eukaryota</taxon>
        <taxon>Metazoa</taxon>
        <taxon>Chordata</taxon>
        <taxon>Craniata</taxon>
        <taxon>Vertebrata</taxon>
        <taxon>Euteleostomi</taxon>
        <taxon>Mammalia</taxon>
        <taxon>Eutheria</taxon>
        <taxon>Laurasiatheria</taxon>
        <taxon>Chiroptera</taxon>
        <taxon>Yangochiroptera</taxon>
        <taxon>Vespertilionidae</taxon>
        <taxon>Cnephaeus</taxon>
    </lineage>
</organism>
<protein>
    <submittedName>
        <fullName evidence="1">Uncharacterized protein</fullName>
    </submittedName>
</protein>
<comment type="caution">
    <text evidence="1">The sequence shown here is derived from an EMBL/GenBank/DDBJ whole genome shotgun (WGS) entry which is preliminary data.</text>
</comment>
<proteinExistence type="predicted"/>
<dbReference type="AlphaFoldDB" id="A0AA40HS19"/>
<reference evidence="1" key="1">
    <citation type="submission" date="2023-06" db="EMBL/GenBank/DDBJ databases">
        <title>Reference genome for the Northern bat (Eptesicus nilssonii), a most northern bat species.</title>
        <authorList>
            <person name="Laine V.N."/>
            <person name="Pulliainen A.T."/>
            <person name="Lilley T.M."/>
        </authorList>
    </citation>
    <scope>NUCLEOTIDE SEQUENCE</scope>
    <source>
        <strain evidence="1">BLF_Eptnil</strain>
        <tissue evidence="1">Kidney</tissue>
    </source>
</reference>
<evidence type="ECO:0000313" key="2">
    <source>
        <dbReference type="Proteomes" id="UP001177744"/>
    </source>
</evidence>
<accession>A0AA40HS19</accession>